<accession>A0A4U8UCI7</accession>
<gene>
    <name evidence="1" type="ORF">LS72_008820</name>
</gene>
<dbReference type="InterPro" id="IPR009951">
    <property type="entry name" value="Host-nuc_inhib_Gam"/>
</dbReference>
<organism evidence="1 2">
    <name type="scientific">Helicobacter apodemus</name>
    <dbReference type="NCBI Taxonomy" id="135569"/>
    <lineage>
        <taxon>Bacteria</taxon>
        <taxon>Pseudomonadati</taxon>
        <taxon>Campylobacterota</taxon>
        <taxon>Epsilonproteobacteria</taxon>
        <taxon>Campylobacterales</taxon>
        <taxon>Helicobacteraceae</taxon>
        <taxon>Helicobacter</taxon>
    </lineage>
</organism>
<dbReference type="Proteomes" id="UP000029920">
    <property type="component" value="Unassembled WGS sequence"/>
</dbReference>
<reference evidence="1 2" key="1">
    <citation type="journal article" date="2014" name="Genome Announc.">
        <title>Draft genome sequences of eight enterohepatic helicobacter species isolated from both laboratory and wild rodents.</title>
        <authorList>
            <person name="Sheh A."/>
            <person name="Shen Z."/>
            <person name="Fox J.G."/>
        </authorList>
    </citation>
    <scope>NUCLEOTIDE SEQUENCE [LARGE SCALE GENOMIC DNA]</scope>
    <source>
        <strain evidence="1 2">MIT-03-7007</strain>
    </source>
</reference>
<dbReference type="GO" id="GO:0042262">
    <property type="term" value="P:DNA protection"/>
    <property type="evidence" value="ECO:0007669"/>
    <property type="project" value="InterPro"/>
</dbReference>
<dbReference type="RefSeq" id="WP_034555132.1">
    <property type="nucleotide sequence ID" value="NZ_JRPC02000024.1"/>
</dbReference>
<dbReference type="Gene3D" id="1.20.5.170">
    <property type="match status" value="1"/>
</dbReference>
<evidence type="ECO:0000313" key="2">
    <source>
        <dbReference type="Proteomes" id="UP000029920"/>
    </source>
</evidence>
<dbReference type="GO" id="GO:0003690">
    <property type="term" value="F:double-stranded DNA binding"/>
    <property type="evidence" value="ECO:0007669"/>
    <property type="project" value="InterPro"/>
</dbReference>
<dbReference type="SUPFAM" id="SSF161266">
    <property type="entry name" value="Gam-like"/>
    <property type="match status" value="1"/>
</dbReference>
<dbReference type="EMBL" id="JRPC02000024">
    <property type="protein sequence ID" value="TLE14494.1"/>
    <property type="molecule type" value="Genomic_DNA"/>
</dbReference>
<evidence type="ECO:0000313" key="1">
    <source>
        <dbReference type="EMBL" id="TLE14494.1"/>
    </source>
</evidence>
<keyword evidence="2" id="KW-1185">Reference proteome</keyword>
<sequence>MEIKNYEDVNTTLKRIAELSVGIERINGEVTLECNRIKESRSAEIDKLFNEKKYLEQCITSFCEENKADFAEKRSKEFTFGTIGYRLVKSVSLPRVREKIDKLLLSLKSYGCNDCIKYEESIDKDAVCELDDSTLVKLGLKRVIKDNFRIVPRLESLESVQ</sequence>
<proteinExistence type="predicted"/>
<protein>
    <submittedName>
        <fullName evidence="1">Host-nuclease inhibitor protein Gam</fullName>
    </submittedName>
</protein>
<dbReference type="AlphaFoldDB" id="A0A4U8UCI7"/>
<comment type="caution">
    <text evidence="1">The sequence shown here is derived from an EMBL/GenBank/DDBJ whole genome shotgun (WGS) entry which is preliminary data.</text>
</comment>
<name>A0A4U8UCI7_9HELI</name>
<dbReference type="Pfam" id="PF07352">
    <property type="entry name" value="Phage_Mu_Gam"/>
    <property type="match status" value="1"/>
</dbReference>